<protein>
    <recommendedName>
        <fullName evidence="1">Class II Histidinyl-tRNA synthetase (HisRS)-like catalytic core domain-containing protein</fullName>
    </recommendedName>
</protein>
<reference evidence="2 3" key="1">
    <citation type="journal article" date="2015" name="Nature">
        <title>rRNA introns, odd ribosomes, and small enigmatic genomes across a large radiation of phyla.</title>
        <authorList>
            <person name="Brown C.T."/>
            <person name="Hug L.A."/>
            <person name="Thomas B.C."/>
            <person name="Sharon I."/>
            <person name="Castelle C.J."/>
            <person name="Singh A."/>
            <person name="Wilkins M.J."/>
            <person name="Williams K.H."/>
            <person name="Banfield J.F."/>
        </authorList>
    </citation>
    <scope>NUCLEOTIDE SEQUENCE [LARGE SCALE GENOMIC DNA]</scope>
</reference>
<evidence type="ECO:0000313" key="2">
    <source>
        <dbReference type="EMBL" id="KKQ26530.1"/>
    </source>
</evidence>
<comment type="caution">
    <text evidence="2">The sequence shown here is derived from an EMBL/GenBank/DDBJ whole genome shotgun (WGS) entry which is preliminary data.</text>
</comment>
<gene>
    <name evidence="2" type="ORF">US40_C0002G0064</name>
</gene>
<dbReference type="Gene3D" id="3.30.930.10">
    <property type="entry name" value="Bira Bifunctional Protein, Domain 2"/>
    <property type="match status" value="1"/>
</dbReference>
<organism evidence="2 3">
    <name type="scientific">Candidatus Roizmanbacteria bacterium GW2011_GWC2_37_13</name>
    <dbReference type="NCBI Taxonomy" id="1618486"/>
    <lineage>
        <taxon>Bacteria</taxon>
        <taxon>Candidatus Roizmaniibacteriota</taxon>
    </lineage>
</organism>
<dbReference type="AlphaFoldDB" id="A0A0G0GK56"/>
<dbReference type="InterPro" id="IPR041715">
    <property type="entry name" value="HisRS-like_core"/>
</dbReference>
<evidence type="ECO:0000259" key="1">
    <source>
        <dbReference type="Pfam" id="PF13393"/>
    </source>
</evidence>
<accession>A0A0G0GK56</accession>
<dbReference type="SUPFAM" id="SSF55681">
    <property type="entry name" value="Class II aaRS and biotin synthetases"/>
    <property type="match status" value="1"/>
</dbReference>
<dbReference type="InterPro" id="IPR045864">
    <property type="entry name" value="aa-tRNA-synth_II/BPL/LPL"/>
</dbReference>
<name>A0A0G0GK56_9BACT</name>
<evidence type="ECO:0000313" key="3">
    <source>
        <dbReference type="Proteomes" id="UP000034917"/>
    </source>
</evidence>
<feature type="domain" description="Class II Histidinyl-tRNA synthetase (HisRS)-like catalytic core" evidence="1">
    <location>
        <begin position="263"/>
        <end position="387"/>
    </location>
</feature>
<sequence>MKIEIPDLNPFQIIGSFPRLSVVAAREPSLFLIPTPIKYEELQQRSSELLDTPEYKLGIMAVDSVFESFDFPDIYNGRLPYRFVYPAEAFKTYLEIYILLFDPKAQPVPAKDVFTVKTDDGQIGYLSRSSFWSAVFDGVSATKNNYYLLERGNVLNVGGVQPCFRNEVKEIEPGWRELGFLQADIELVGLTTETRTPQWFDKTAVKQLITSLESINIPRPFIQIRLNNFFQILYEVLGDKIGFLEKEIFGLDSLDKMATARVNKNREEFSQLQKLAFSQLDLWLSENKLSKEAESFLSTLVTSGVYDEQILKTSFPNSYQSLQNLKEIVEEIQKEYPELTVFIDPLSVRAGTPGYDGMTMQADVKTLTKIFTELAGGGAYQRAAQQSWKVQFQENPPENLYMIGFALGLTRLNTALNYLSQQ</sequence>
<dbReference type="Proteomes" id="UP000034917">
    <property type="component" value="Unassembled WGS sequence"/>
</dbReference>
<proteinExistence type="predicted"/>
<dbReference type="EMBL" id="LBSV01000002">
    <property type="protein sequence ID" value="KKQ26530.1"/>
    <property type="molecule type" value="Genomic_DNA"/>
</dbReference>
<dbReference type="Pfam" id="PF13393">
    <property type="entry name" value="tRNA-synt_His"/>
    <property type="match status" value="1"/>
</dbReference>